<name>A0A165QLN2_EXIGL</name>
<dbReference type="Pfam" id="PF12937">
    <property type="entry name" value="F-box-like"/>
    <property type="match status" value="1"/>
</dbReference>
<proteinExistence type="predicted"/>
<sequence>MVDFTHLPPELLLHVFFEVQRKDRVLPAPYARLCVISRVCRAWRVPAQTALYHTIAPRLRARHGGTRTSAEQLLNALERLTAGQSSLPRAVLALEVPLGVEARDCGVNTLTRHANTDTLVRLVTLLPNLRTLRLRLHEPTESATLLYEIATAGASSVRSLDPRQLHALESHSSVRTLAVDALLYVADPPLVGQLARVWPHLAHVCVSQRGSAIPSSGAPRLYMPLLSSTQLRSFTFLGQTLPVQFNSVSVSMGVGESDGGDLDLHALSLDEPIDLIQLVPLSRCLRSLHLGALSPRTTESRAWCLRSFERLERVALGDIPPAALTCIVEALPSSVRHIALIRTASPHMSSSLISERVVALFQGRPPPAPGALRFSLVEHDDMEQKLWHCKVLWRPLLLLCEEKCIDVEIRCEKDMWWRNPEFEFMTSR</sequence>
<evidence type="ECO:0000259" key="1">
    <source>
        <dbReference type="Pfam" id="PF12937"/>
    </source>
</evidence>
<evidence type="ECO:0000313" key="2">
    <source>
        <dbReference type="EMBL" id="KZW03792.1"/>
    </source>
</evidence>
<feature type="domain" description="F-box" evidence="1">
    <location>
        <begin position="5"/>
        <end position="55"/>
    </location>
</feature>
<dbReference type="Proteomes" id="UP000077266">
    <property type="component" value="Unassembled WGS sequence"/>
</dbReference>
<reference evidence="2 3" key="1">
    <citation type="journal article" date="2016" name="Mol. Biol. Evol.">
        <title>Comparative Genomics of Early-Diverging Mushroom-Forming Fungi Provides Insights into the Origins of Lignocellulose Decay Capabilities.</title>
        <authorList>
            <person name="Nagy L.G."/>
            <person name="Riley R."/>
            <person name="Tritt A."/>
            <person name="Adam C."/>
            <person name="Daum C."/>
            <person name="Floudas D."/>
            <person name="Sun H."/>
            <person name="Yadav J.S."/>
            <person name="Pangilinan J."/>
            <person name="Larsson K.H."/>
            <person name="Matsuura K."/>
            <person name="Barry K."/>
            <person name="Labutti K."/>
            <person name="Kuo R."/>
            <person name="Ohm R.A."/>
            <person name="Bhattacharya S.S."/>
            <person name="Shirouzu T."/>
            <person name="Yoshinaga Y."/>
            <person name="Martin F.M."/>
            <person name="Grigoriev I.V."/>
            <person name="Hibbett D.S."/>
        </authorList>
    </citation>
    <scope>NUCLEOTIDE SEQUENCE [LARGE SCALE GENOMIC DNA]</scope>
    <source>
        <strain evidence="2 3">HHB12029</strain>
    </source>
</reference>
<organism evidence="2 3">
    <name type="scientific">Exidia glandulosa HHB12029</name>
    <dbReference type="NCBI Taxonomy" id="1314781"/>
    <lineage>
        <taxon>Eukaryota</taxon>
        <taxon>Fungi</taxon>
        <taxon>Dikarya</taxon>
        <taxon>Basidiomycota</taxon>
        <taxon>Agaricomycotina</taxon>
        <taxon>Agaricomycetes</taxon>
        <taxon>Auriculariales</taxon>
        <taxon>Exidiaceae</taxon>
        <taxon>Exidia</taxon>
    </lineage>
</organism>
<dbReference type="SUPFAM" id="SSF81383">
    <property type="entry name" value="F-box domain"/>
    <property type="match status" value="1"/>
</dbReference>
<accession>A0A165QLN2</accession>
<dbReference type="InterPro" id="IPR036047">
    <property type="entry name" value="F-box-like_dom_sf"/>
</dbReference>
<gene>
    <name evidence="2" type="ORF">EXIGLDRAFT_715843</name>
</gene>
<dbReference type="InParanoid" id="A0A165QLN2"/>
<protein>
    <recommendedName>
        <fullName evidence="1">F-box domain-containing protein</fullName>
    </recommendedName>
</protein>
<evidence type="ECO:0000313" key="3">
    <source>
        <dbReference type="Proteomes" id="UP000077266"/>
    </source>
</evidence>
<dbReference type="EMBL" id="KV425882">
    <property type="protein sequence ID" value="KZW03792.1"/>
    <property type="molecule type" value="Genomic_DNA"/>
</dbReference>
<dbReference type="AlphaFoldDB" id="A0A165QLN2"/>
<keyword evidence="3" id="KW-1185">Reference proteome</keyword>
<dbReference type="Gene3D" id="1.20.1280.50">
    <property type="match status" value="1"/>
</dbReference>
<dbReference type="InterPro" id="IPR001810">
    <property type="entry name" value="F-box_dom"/>
</dbReference>